<dbReference type="AlphaFoldDB" id="A0A2Z6E859"/>
<dbReference type="KEGG" id="rbd:ALSL_2228"/>
<evidence type="ECO:0000313" key="1">
    <source>
        <dbReference type="EMBL" id="BBD80854.1"/>
    </source>
</evidence>
<accession>A0A2Z6E859</accession>
<gene>
    <name evidence="1" type="ORF">ALSL_2228</name>
</gene>
<proteinExistence type="predicted"/>
<reference evidence="2" key="1">
    <citation type="submission" date="2018-04" db="EMBL/GenBank/DDBJ databases">
        <authorList>
            <person name="Watanabe M."/>
            <person name="Kojima H."/>
        </authorList>
    </citation>
    <scope>NUCLEOTIDE SEQUENCE [LARGE SCALE GENOMIC DNA]</scope>
    <source>
        <strain evidence="2">Dysh456</strain>
    </source>
</reference>
<organism evidence="1 2">
    <name type="scientific">Aerosticca soli</name>
    <dbReference type="NCBI Taxonomy" id="2010829"/>
    <lineage>
        <taxon>Bacteria</taxon>
        <taxon>Pseudomonadati</taxon>
        <taxon>Pseudomonadota</taxon>
        <taxon>Gammaproteobacteria</taxon>
        <taxon>Lysobacterales</taxon>
        <taxon>Rhodanobacteraceae</taxon>
        <taxon>Aerosticca</taxon>
    </lineage>
</organism>
<name>A0A2Z6E859_9GAMM</name>
<dbReference type="Proteomes" id="UP000270530">
    <property type="component" value="Chromosome"/>
</dbReference>
<protein>
    <submittedName>
        <fullName evidence="1">Uncharacterized protein</fullName>
    </submittedName>
</protein>
<dbReference type="EMBL" id="AP018560">
    <property type="protein sequence ID" value="BBD80854.1"/>
    <property type="molecule type" value="Genomic_DNA"/>
</dbReference>
<keyword evidence="2" id="KW-1185">Reference proteome</keyword>
<evidence type="ECO:0000313" key="2">
    <source>
        <dbReference type="Proteomes" id="UP000270530"/>
    </source>
</evidence>
<reference evidence="2" key="2">
    <citation type="submission" date="2018-06" db="EMBL/GenBank/DDBJ databases">
        <title>Genome sequence of Rhodanobacteraceae bacterium strain Dysh456.</title>
        <authorList>
            <person name="Fukui M."/>
        </authorList>
    </citation>
    <scope>NUCLEOTIDE SEQUENCE [LARGE SCALE GENOMIC DNA]</scope>
    <source>
        <strain evidence="2">Dysh456</strain>
    </source>
</reference>
<sequence length="165" mass="18066">MQTPTLVFRGVEYRHRWSRHGQNEFTPQGQEDLATWRDMLTLDVYESVADGDRLAQLANKILENYQGTGKVLRTDTRPSTAGGKPEHLIVAVLFGAGFLEAAFARLRLSDGVGTVIVYSHRVYGESGGQAMGDWLKANGPQVELDLMALTALPAPAVLESLPQSL</sequence>